<evidence type="ECO:0000259" key="1">
    <source>
        <dbReference type="Pfam" id="PF01814"/>
    </source>
</evidence>
<evidence type="ECO:0000313" key="3">
    <source>
        <dbReference type="Proteomes" id="UP000502894"/>
    </source>
</evidence>
<accession>A0A6F8T711</accession>
<reference evidence="2" key="1">
    <citation type="journal article" date="2020" name="Microbiol. Resour. Announc.">
        <title>Complete Genome Sequence of Novel Psychrotolerant Legionella Strain TUM19329, Isolated from Antarctic Lake Sediment.</title>
        <authorList>
            <person name="Shimada S."/>
            <person name="Nakai R."/>
            <person name="Aoki K."/>
            <person name="Shimoeda N."/>
            <person name="Ohno G."/>
            <person name="Miyazaki Y."/>
            <person name="Kudoh S."/>
            <person name="Imura S."/>
            <person name="Watanabe K."/>
            <person name="Ishii Y."/>
            <person name="Tateda K."/>
        </authorList>
    </citation>
    <scope>NUCLEOTIDE SEQUENCE [LARGE SCALE GENOMIC DNA]</scope>
    <source>
        <strain evidence="2">TUM19329</strain>
    </source>
</reference>
<gene>
    <name evidence="2" type="ORF">TUM19329_23640</name>
</gene>
<organism evidence="2 3">
    <name type="scientific">Legionella antarctica</name>
    <dbReference type="NCBI Taxonomy" id="2708020"/>
    <lineage>
        <taxon>Bacteria</taxon>
        <taxon>Pseudomonadati</taxon>
        <taxon>Pseudomonadota</taxon>
        <taxon>Gammaproteobacteria</taxon>
        <taxon>Legionellales</taxon>
        <taxon>Legionellaceae</taxon>
        <taxon>Legionella</taxon>
    </lineage>
</organism>
<protein>
    <submittedName>
        <fullName evidence="2">Hemerythrin</fullName>
    </submittedName>
</protein>
<dbReference type="EMBL" id="AP022839">
    <property type="protein sequence ID" value="BCA96003.1"/>
    <property type="molecule type" value="Genomic_DNA"/>
</dbReference>
<dbReference type="KEGG" id="lant:TUM19329_23640"/>
<dbReference type="Gene3D" id="1.20.120.520">
    <property type="entry name" value="nmb1532 protein domain like"/>
    <property type="match status" value="1"/>
</dbReference>
<dbReference type="InterPro" id="IPR012312">
    <property type="entry name" value="Hemerythrin-like"/>
</dbReference>
<dbReference type="Pfam" id="PF01814">
    <property type="entry name" value="Hemerythrin"/>
    <property type="match status" value="1"/>
</dbReference>
<dbReference type="AlphaFoldDB" id="A0A6F8T711"/>
<dbReference type="Proteomes" id="UP000502894">
    <property type="component" value="Chromosome"/>
</dbReference>
<name>A0A6F8T711_9GAMM</name>
<keyword evidence="3" id="KW-1185">Reference proteome</keyword>
<dbReference type="RefSeq" id="WP_173237450.1">
    <property type="nucleotide sequence ID" value="NZ_AP022839.1"/>
</dbReference>
<feature type="domain" description="Hemerythrin-like" evidence="1">
    <location>
        <begin position="3"/>
        <end position="118"/>
    </location>
</feature>
<sequence length="144" mass="17489">MNAIDFLIKEHNDVRHALAKIEENSLHDETKRQMFQSLCQDLIRHETMEHVVWYPHFKNDQRLNPTVRHLLSEEKTAEEIIKQFEHIDAQQEWDRKFSKLKNEVEHHADEEEEKLFPEVKKILTEDDLEKIGLDMFHFKKDYPN</sequence>
<evidence type="ECO:0000313" key="2">
    <source>
        <dbReference type="EMBL" id="BCA96003.1"/>
    </source>
</evidence>
<dbReference type="PANTHER" id="PTHR35585">
    <property type="entry name" value="HHE DOMAIN PROTEIN (AFU_ORTHOLOGUE AFUA_4G00730)"/>
    <property type="match status" value="1"/>
</dbReference>
<dbReference type="PANTHER" id="PTHR35585:SF1">
    <property type="entry name" value="HHE DOMAIN PROTEIN (AFU_ORTHOLOGUE AFUA_4G00730)"/>
    <property type="match status" value="1"/>
</dbReference>
<proteinExistence type="predicted"/>